<gene>
    <name evidence="2" type="ORF">L210DRAFT_866545</name>
</gene>
<dbReference type="InterPro" id="IPR001969">
    <property type="entry name" value="Aspartic_peptidase_AS"/>
</dbReference>
<keyword evidence="3" id="KW-1185">Reference proteome</keyword>
<dbReference type="PROSITE" id="PS00141">
    <property type="entry name" value="ASP_PROTEASE"/>
    <property type="match status" value="1"/>
</dbReference>
<keyword evidence="1" id="KW-0378">Hydrolase</keyword>
<evidence type="ECO:0000313" key="3">
    <source>
        <dbReference type="Proteomes" id="UP001194468"/>
    </source>
</evidence>
<name>A0AAD4BI14_BOLED</name>
<reference evidence="2" key="1">
    <citation type="submission" date="2019-10" db="EMBL/GenBank/DDBJ databases">
        <authorList>
            <consortium name="DOE Joint Genome Institute"/>
            <person name="Kuo A."/>
            <person name="Miyauchi S."/>
            <person name="Kiss E."/>
            <person name="Drula E."/>
            <person name="Kohler A."/>
            <person name="Sanchez-Garcia M."/>
            <person name="Andreopoulos B."/>
            <person name="Barry K.W."/>
            <person name="Bonito G."/>
            <person name="Buee M."/>
            <person name="Carver A."/>
            <person name="Chen C."/>
            <person name="Cichocki N."/>
            <person name="Clum A."/>
            <person name="Culley D."/>
            <person name="Crous P.W."/>
            <person name="Fauchery L."/>
            <person name="Girlanda M."/>
            <person name="Hayes R."/>
            <person name="Keri Z."/>
            <person name="LaButti K."/>
            <person name="Lipzen A."/>
            <person name="Lombard V."/>
            <person name="Magnuson J."/>
            <person name="Maillard F."/>
            <person name="Morin E."/>
            <person name="Murat C."/>
            <person name="Nolan M."/>
            <person name="Ohm R."/>
            <person name="Pangilinan J."/>
            <person name="Pereira M."/>
            <person name="Perotto S."/>
            <person name="Peter M."/>
            <person name="Riley R."/>
            <person name="Sitrit Y."/>
            <person name="Stielow B."/>
            <person name="Szollosi G."/>
            <person name="Zifcakova L."/>
            <person name="Stursova M."/>
            <person name="Spatafora J.W."/>
            <person name="Tedersoo L."/>
            <person name="Vaario L.-M."/>
            <person name="Yamada A."/>
            <person name="Yan M."/>
            <person name="Wang P."/>
            <person name="Xu J."/>
            <person name="Bruns T."/>
            <person name="Baldrian P."/>
            <person name="Vilgalys R."/>
            <person name="Henrissat B."/>
            <person name="Grigoriev I.V."/>
            <person name="Hibbett D."/>
            <person name="Nagy L.G."/>
            <person name="Martin F.M."/>
        </authorList>
    </citation>
    <scope>NUCLEOTIDE SEQUENCE</scope>
    <source>
        <strain evidence="2">BED1</strain>
    </source>
</reference>
<comment type="caution">
    <text evidence="2">The sequence shown here is derived from an EMBL/GenBank/DDBJ whole genome shotgun (WGS) entry which is preliminary data.</text>
</comment>
<dbReference type="Gene3D" id="2.40.70.10">
    <property type="entry name" value="Acid Proteases"/>
    <property type="match status" value="1"/>
</dbReference>
<dbReference type="EMBL" id="WHUW01000049">
    <property type="protein sequence ID" value="KAF8431516.1"/>
    <property type="molecule type" value="Genomic_DNA"/>
</dbReference>
<sequence>MVGVANPPCVTSHHVEADSPEAKPPGTPLLHVHTKYRSHVITAIVDSGSEVNLIKCSIWQQCLGVPVDISELIVLTDTSRQCTTVTNGYIPKLEIEIGWILTVENYWISDSCPPDILLRRGWQ</sequence>
<protein>
    <submittedName>
        <fullName evidence="2">Uncharacterized protein</fullName>
    </submittedName>
</protein>
<dbReference type="InterPro" id="IPR021109">
    <property type="entry name" value="Peptidase_aspartic_dom_sf"/>
</dbReference>
<accession>A0AAD4BI14</accession>
<proteinExistence type="predicted"/>
<dbReference type="GO" id="GO:0004190">
    <property type="term" value="F:aspartic-type endopeptidase activity"/>
    <property type="evidence" value="ECO:0007669"/>
    <property type="project" value="UniProtKB-KW"/>
</dbReference>
<evidence type="ECO:0000313" key="2">
    <source>
        <dbReference type="EMBL" id="KAF8431516.1"/>
    </source>
</evidence>
<dbReference type="Proteomes" id="UP001194468">
    <property type="component" value="Unassembled WGS sequence"/>
</dbReference>
<organism evidence="2 3">
    <name type="scientific">Boletus edulis BED1</name>
    <dbReference type="NCBI Taxonomy" id="1328754"/>
    <lineage>
        <taxon>Eukaryota</taxon>
        <taxon>Fungi</taxon>
        <taxon>Dikarya</taxon>
        <taxon>Basidiomycota</taxon>
        <taxon>Agaricomycotina</taxon>
        <taxon>Agaricomycetes</taxon>
        <taxon>Agaricomycetidae</taxon>
        <taxon>Boletales</taxon>
        <taxon>Boletineae</taxon>
        <taxon>Boletaceae</taxon>
        <taxon>Boletoideae</taxon>
        <taxon>Boletus</taxon>
    </lineage>
</organism>
<dbReference type="AlphaFoldDB" id="A0AAD4BI14"/>
<evidence type="ECO:0000256" key="1">
    <source>
        <dbReference type="ARBA" id="ARBA00022750"/>
    </source>
</evidence>
<dbReference type="CDD" id="cd00303">
    <property type="entry name" value="retropepsin_like"/>
    <property type="match status" value="1"/>
</dbReference>
<dbReference type="GO" id="GO:0006508">
    <property type="term" value="P:proteolysis"/>
    <property type="evidence" value="ECO:0007669"/>
    <property type="project" value="InterPro"/>
</dbReference>
<reference evidence="2" key="2">
    <citation type="journal article" date="2020" name="Nat. Commun.">
        <title>Large-scale genome sequencing of mycorrhizal fungi provides insights into the early evolution of symbiotic traits.</title>
        <authorList>
            <person name="Miyauchi S."/>
            <person name="Kiss E."/>
            <person name="Kuo A."/>
            <person name="Drula E."/>
            <person name="Kohler A."/>
            <person name="Sanchez-Garcia M."/>
            <person name="Morin E."/>
            <person name="Andreopoulos B."/>
            <person name="Barry K.W."/>
            <person name="Bonito G."/>
            <person name="Buee M."/>
            <person name="Carver A."/>
            <person name="Chen C."/>
            <person name="Cichocki N."/>
            <person name="Clum A."/>
            <person name="Culley D."/>
            <person name="Crous P.W."/>
            <person name="Fauchery L."/>
            <person name="Girlanda M."/>
            <person name="Hayes R.D."/>
            <person name="Keri Z."/>
            <person name="LaButti K."/>
            <person name="Lipzen A."/>
            <person name="Lombard V."/>
            <person name="Magnuson J."/>
            <person name="Maillard F."/>
            <person name="Murat C."/>
            <person name="Nolan M."/>
            <person name="Ohm R.A."/>
            <person name="Pangilinan J."/>
            <person name="Pereira M.F."/>
            <person name="Perotto S."/>
            <person name="Peter M."/>
            <person name="Pfister S."/>
            <person name="Riley R."/>
            <person name="Sitrit Y."/>
            <person name="Stielow J.B."/>
            <person name="Szollosi G."/>
            <person name="Zifcakova L."/>
            <person name="Stursova M."/>
            <person name="Spatafora J.W."/>
            <person name="Tedersoo L."/>
            <person name="Vaario L.M."/>
            <person name="Yamada A."/>
            <person name="Yan M."/>
            <person name="Wang P."/>
            <person name="Xu J."/>
            <person name="Bruns T."/>
            <person name="Baldrian P."/>
            <person name="Vilgalys R."/>
            <person name="Dunand C."/>
            <person name="Henrissat B."/>
            <person name="Grigoriev I.V."/>
            <person name="Hibbett D."/>
            <person name="Nagy L.G."/>
            <person name="Martin F.M."/>
        </authorList>
    </citation>
    <scope>NUCLEOTIDE SEQUENCE</scope>
    <source>
        <strain evidence="2">BED1</strain>
    </source>
</reference>
<keyword evidence="1" id="KW-0645">Protease</keyword>
<keyword evidence="1" id="KW-0064">Aspartyl protease</keyword>